<dbReference type="EMBL" id="CADCXU010005910">
    <property type="protein sequence ID" value="CAA9997685.1"/>
    <property type="molecule type" value="Genomic_DNA"/>
</dbReference>
<organism evidence="2 3">
    <name type="scientific">Nesidiocoris tenuis</name>
    <dbReference type="NCBI Taxonomy" id="355587"/>
    <lineage>
        <taxon>Eukaryota</taxon>
        <taxon>Metazoa</taxon>
        <taxon>Ecdysozoa</taxon>
        <taxon>Arthropoda</taxon>
        <taxon>Hexapoda</taxon>
        <taxon>Insecta</taxon>
        <taxon>Pterygota</taxon>
        <taxon>Neoptera</taxon>
        <taxon>Paraneoptera</taxon>
        <taxon>Hemiptera</taxon>
        <taxon>Heteroptera</taxon>
        <taxon>Panheteroptera</taxon>
        <taxon>Cimicomorpha</taxon>
        <taxon>Miridae</taxon>
        <taxon>Dicyphina</taxon>
        <taxon>Nesidiocoris</taxon>
    </lineage>
</organism>
<protein>
    <submittedName>
        <fullName evidence="2">Uncharacterized protein</fullName>
    </submittedName>
</protein>
<keyword evidence="3" id="KW-1185">Reference proteome</keyword>
<gene>
    <name evidence="2" type="ORF">NTEN_LOCUS3979</name>
</gene>
<evidence type="ECO:0000313" key="2">
    <source>
        <dbReference type="EMBL" id="CAA9997685.1"/>
    </source>
</evidence>
<proteinExistence type="predicted"/>
<accession>A0A6H5G5V2</accession>
<dbReference type="OrthoDB" id="10657199at2759"/>
<feature type="region of interest" description="Disordered" evidence="1">
    <location>
        <begin position="173"/>
        <end position="192"/>
    </location>
</feature>
<evidence type="ECO:0000256" key="1">
    <source>
        <dbReference type="SAM" id="MobiDB-lite"/>
    </source>
</evidence>
<feature type="compositionally biased region" description="Low complexity" evidence="1">
    <location>
        <begin position="175"/>
        <end position="189"/>
    </location>
</feature>
<evidence type="ECO:0000313" key="3">
    <source>
        <dbReference type="Proteomes" id="UP000479000"/>
    </source>
</evidence>
<sequence>MLRAHEVEGQDSDDPFMPLPTNLPDFDDGINIGNLDDSTMSDWLDNFSANGGVVPDELLSVTELLGLSGSGLIGANAGSDLDLRSPEKFQDLKFTSTPKAKSALDSGFADESLANKSIEYKDDSMKTPIKKAVQPNENNGQPGGDLQMKVWERNVPIIRRRIRTMPVNIASQQLTATPSSSTSGTTTLSYPPDLKRLKRKKKPSVSLFPSPASLPPATVVKSEPPVTCSKCREPLVDPSEYAESKNIVWILLFFELFEIVGIQPETPR</sequence>
<dbReference type="AlphaFoldDB" id="A0A6H5G5V2"/>
<reference evidence="2 3" key="1">
    <citation type="submission" date="2020-02" db="EMBL/GenBank/DDBJ databases">
        <authorList>
            <person name="Ferguson B K."/>
        </authorList>
    </citation>
    <scope>NUCLEOTIDE SEQUENCE [LARGE SCALE GENOMIC DNA]</scope>
</reference>
<dbReference type="Proteomes" id="UP000479000">
    <property type="component" value="Unassembled WGS sequence"/>
</dbReference>
<name>A0A6H5G5V2_9HEMI</name>